<dbReference type="AlphaFoldDB" id="A0A2T0K635"/>
<evidence type="ECO:0000256" key="1">
    <source>
        <dbReference type="SAM" id="SignalP"/>
    </source>
</evidence>
<keyword evidence="1" id="KW-0732">Signal</keyword>
<comment type="caution">
    <text evidence="2">The sequence shown here is derived from an EMBL/GenBank/DDBJ whole genome shotgun (WGS) entry which is preliminary data.</text>
</comment>
<gene>
    <name evidence="2" type="ORF">CLV67_113247</name>
</gene>
<dbReference type="RefSeq" id="WP_106324150.1">
    <property type="nucleotide sequence ID" value="NZ_BOMO01000103.1"/>
</dbReference>
<name>A0A2T0K635_9ACTN</name>
<accession>A0A2T0K635</accession>
<sequence length="326" mass="34496">MKSFALNLVAVLTACLPLAVATPASAQPPPDGRITLAALGEATLDVPRWPADGLRCPSGPVRFHDGGAALTPKTTPDGRPPSGQSLLILSATYGDIDRDGADETVAVLGCLIEGGTKQIVAYDRGPDGGIVSRGRVTATTGQVREIRDTSVRVDQAGVVTARLADYQRCCDDRTPQKWQTRGYALRAGRFTQVSGPTRMPFNPKVTATRLTVGDLVLGPPTGGYRHGSVTVTVAHRWGAHPGKVTLLFSPPAGLRRSGDRWPPVTTEGDSFSVRVTAPPPGRSVSYRFAFRQPAAASGGELPVELVTVPQANQAIPWYGYATARIR</sequence>
<keyword evidence="3" id="KW-1185">Reference proteome</keyword>
<reference evidence="2 3" key="1">
    <citation type="submission" date="2018-03" db="EMBL/GenBank/DDBJ databases">
        <title>Genomic Encyclopedia of Archaeal and Bacterial Type Strains, Phase II (KMG-II): from individual species to whole genera.</title>
        <authorList>
            <person name="Goeker M."/>
        </authorList>
    </citation>
    <scope>NUCLEOTIDE SEQUENCE [LARGE SCALE GENOMIC DNA]</scope>
    <source>
        <strain evidence="2 3">DSM 43146</strain>
    </source>
</reference>
<evidence type="ECO:0000313" key="2">
    <source>
        <dbReference type="EMBL" id="PRX18410.1"/>
    </source>
</evidence>
<dbReference type="OrthoDB" id="3403968at2"/>
<organism evidence="2 3">
    <name type="scientific">Actinoplanes italicus</name>
    <dbReference type="NCBI Taxonomy" id="113567"/>
    <lineage>
        <taxon>Bacteria</taxon>
        <taxon>Bacillati</taxon>
        <taxon>Actinomycetota</taxon>
        <taxon>Actinomycetes</taxon>
        <taxon>Micromonosporales</taxon>
        <taxon>Micromonosporaceae</taxon>
        <taxon>Actinoplanes</taxon>
    </lineage>
</organism>
<dbReference type="PROSITE" id="PS51257">
    <property type="entry name" value="PROKAR_LIPOPROTEIN"/>
    <property type="match status" value="1"/>
</dbReference>
<feature type="chain" id="PRO_5015634097" evidence="1">
    <location>
        <begin position="27"/>
        <end position="326"/>
    </location>
</feature>
<evidence type="ECO:0000313" key="3">
    <source>
        <dbReference type="Proteomes" id="UP000239415"/>
    </source>
</evidence>
<dbReference type="EMBL" id="PVMZ01000013">
    <property type="protein sequence ID" value="PRX18410.1"/>
    <property type="molecule type" value="Genomic_DNA"/>
</dbReference>
<dbReference type="Proteomes" id="UP000239415">
    <property type="component" value="Unassembled WGS sequence"/>
</dbReference>
<proteinExistence type="predicted"/>
<feature type="signal peptide" evidence="1">
    <location>
        <begin position="1"/>
        <end position="26"/>
    </location>
</feature>
<protein>
    <submittedName>
        <fullName evidence="2">Uncharacterized protein</fullName>
    </submittedName>
</protein>